<dbReference type="PROSITE" id="PS51746">
    <property type="entry name" value="PPM_2"/>
    <property type="match status" value="1"/>
</dbReference>
<dbReference type="GO" id="GO:0004722">
    <property type="term" value="F:protein serine/threonine phosphatase activity"/>
    <property type="evidence" value="ECO:0007669"/>
    <property type="project" value="InterPro"/>
</dbReference>
<sequence>MNLEVLSSYDLELCHPHLNPYFCLAVFDGHGGIDAALFIRENILQFIIEDSHFPICLNEAIKSAFLKADHAFADAASLDKSSGTTALTALIIGRMMLIANAGDCRVVLGKRD</sequence>
<dbReference type="Gene3D" id="3.60.40.10">
    <property type="entry name" value="PPM-type phosphatase domain"/>
    <property type="match status" value="1"/>
</dbReference>
<dbReference type="PANTHER" id="PTHR13832:SF852">
    <property type="entry name" value="PROTEIN-SERINE_THREONINE PHOSPHATASE"/>
    <property type="match status" value="1"/>
</dbReference>
<evidence type="ECO:0000259" key="1">
    <source>
        <dbReference type="PROSITE" id="PS51746"/>
    </source>
</evidence>
<proteinExistence type="evidence at transcript level"/>
<feature type="domain" description="PPM-type phosphatase" evidence="1">
    <location>
        <begin position="1"/>
        <end position="112"/>
    </location>
</feature>
<dbReference type="PANTHER" id="PTHR13832">
    <property type="entry name" value="PROTEIN PHOSPHATASE 2C"/>
    <property type="match status" value="1"/>
</dbReference>
<protein>
    <submittedName>
        <fullName evidence="2">Protein phosphatase 2C</fullName>
    </submittedName>
</protein>
<dbReference type="SUPFAM" id="SSF81606">
    <property type="entry name" value="PP2C-like"/>
    <property type="match status" value="1"/>
</dbReference>
<reference evidence="2" key="1">
    <citation type="journal article" date="2020" name="J. Integr. Plant">
        <title>Betula platyphylla BpHOX2 transcription factor binds to different cis-acting elements and confers osmotic tolerance.</title>
        <authorList>
            <person name="Tan Z."/>
            <person name="Wen X."/>
            <person name="Wang Y."/>
        </authorList>
    </citation>
    <scope>NUCLEOTIDE SEQUENCE</scope>
    <source>
        <strain evidence="2">BPChr08G15420</strain>
    </source>
</reference>
<dbReference type="InterPro" id="IPR015655">
    <property type="entry name" value="PP2C"/>
</dbReference>
<dbReference type="InterPro" id="IPR036457">
    <property type="entry name" value="PPM-type-like_dom_sf"/>
</dbReference>
<dbReference type="InterPro" id="IPR001932">
    <property type="entry name" value="PPM-type_phosphatase-like_dom"/>
</dbReference>
<name>A0A7D7PP16_BETPL</name>
<dbReference type="CDD" id="cd00143">
    <property type="entry name" value="PP2Cc"/>
    <property type="match status" value="1"/>
</dbReference>
<dbReference type="AlphaFoldDB" id="A0A7D7PP16"/>
<dbReference type="Pfam" id="PF00481">
    <property type="entry name" value="PP2C"/>
    <property type="match status" value="1"/>
</dbReference>
<accession>A0A7D7PP16</accession>
<organism evidence="2">
    <name type="scientific">Betula platyphylla</name>
    <name type="common">Asian white birch</name>
    <dbReference type="NCBI Taxonomy" id="78630"/>
    <lineage>
        <taxon>Eukaryota</taxon>
        <taxon>Viridiplantae</taxon>
        <taxon>Streptophyta</taxon>
        <taxon>Embryophyta</taxon>
        <taxon>Tracheophyta</taxon>
        <taxon>Spermatophyta</taxon>
        <taxon>Magnoliopsida</taxon>
        <taxon>eudicotyledons</taxon>
        <taxon>Gunneridae</taxon>
        <taxon>Pentapetalae</taxon>
        <taxon>rosids</taxon>
        <taxon>fabids</taxon>
        <taxon>Fagales</taxon>
        <taxon>Betulaceae</taxon>
        <taxon>Betula</taxon>
    </lineage>
</organism>
<dbReference type="EMBL" id="MT590738">
    <property type="protein sequence ID" value="QMS43717.1"/>
    <property type="molecule type" value="mRNA"/>
</dbReference>
<evidence type="ECO:0000313" key="2">
    <source>
        <dbReference type="EMBL" id="QMS43717.1"/>
    </source>
</evidence>